<feature type="transmembrane region" description="Helical" evidence="6">
    <location>
        <begin position="256"/>
        <end position="279"/>
    </location>
</feature>
<keyword evidence="5 6" id="KW-0472">Membrane</keyword>
<evidence type="ECO:0000256" key="6">
    <source>
        <dbReference type="SAM" id="Phobius"/>
    </source>
</evidence>
<sequence length="303" mass="31299">MSFTKVKVAGFSIVGRVVGRVAVAYHRYAERSGNFVSAAVAFYGFLALFPLTALAAAVVAATLSPARVQSLQRRIADEIPGIADKVDVHALVSHAGTVGVVGAVVLVYLGLNLVAALRPAIREIWFGFQPPAEGLENLLVTKVKDAVSLLGLGVAMAVSVGSSTLATSVIGHVSGPLGLVGQPVGRLFLRGAGLAVGVGAGVVMFAYLLVGMPRLEMPRRVALQGALIGAVGFEVLKALVASYISGVASKSMYGAFGVPAALLLWIYLVARLLLFCAAWTATCDPDRRSAVCFTPPGTEAAPE</sequence>
<feature type="transmembrane region" description="Helical" evidence="6">
    <location>
        <begin position="95"/>
        <end position="117"/>
    </location>
</feature>
<dbReference type="InterPro" id="IPR017039">
    <property type="entry name" value="Virul_fac_BrkB"/>
</dbReference>
<feature type="transmembrane region" description="Helical" evidence="6">
    <location>
        <begin position="221"/>
        <end position="244"/>
    </location>
</feature>
<dbReference type="Pfam" id="PF03631">
    <property type="entry name" value="Virul_fac_BrkB"/>
    <property type="match status" value="1"/>
</dbReference>
<evidence type="ECO:0000256" key="4">
    <source>
        <dbReference type="ARBA" id="ARBA00022989"/>
    </source>
</evidence>
<keyword evidence="4 6" id="KW-1133">Transmembrane helix</keyword>
<evidence type="ECO:0000256" key="1">
    <source>
        <dbReference type="ARBA" id="ARBA00004651"/>
    </source>
</evidence>
<dbReference type="PANTHER" id="PTHR30213">
    <property type="entry name" value="INNER MEMBRANE PROTEIN YHJD"/>
    <property type="match status" value="1"/>
</dbReference>
<keyword evidence="8" id="KW-1185">Reference proteome</keyword>
<evidence type="ECO:0000313" key="7">
    <source>
        <dbReference type="EMBL" id="MBS2552332.1"/>
    </source>
</evidence>
<dbReference type="PIRSF" id="PIRSF035875">
    <property type="entry name" value="RNase_BN"/>
    <property type="match status" value="1"/>
</dbReference>
<feature type="transmembrane region" description="Helical" evidence="6">
    <location>
        <begin position="187"/>
        <end position="209"/>
    </location>
</feature>
<dbReference type="PANTHER" id="PTHR30213:SF1">
    <property type="entry name" value="INNER MEMBRANE PROTEIN YHJD"/>
    <property type="match status" value="1"/>
</dbReference>
<dbReference type="RefSeq" id="WP_212017808.1">
    <property type="nucleotide sequence ID" value="NZ_JAAFYZ010000183.1"/>
</dbReference>
<evidence type="ECO:0000256" key="3">
    <source>
        <dbReference type="ARBA" id="ARBA00022692"/>
    </source>
</evidence>
<protein>
    <submittedName>
        <fullName evidence="7">YihY/virulence factor BrkB family protein</fullName>
    </submittedName>
</protein>
<keyword evidence="3 6" id="KW-0812">Transmembrane</keyword>
<evidence type="ECO:0000313" key="8">
    <source>
        <dbReference type="Proteomes" id="UP000730482"/>
    </source>
</evidence>
<gene>
    <name evidence="7" type="ORF">KGQ19_36305</name>
</gene>
<proteinExistence type="predicted"/>
<keyword evidence="2" id="KW-1003">Cell membrane</keyword>
<accession>A0ABS5L272</accession>
<name>A0ABS5L272_9ACTN</name>
<reference evidence="7 8" key="1">
    <citation type="submission" date="2020-02" db="EMBL/GenBank/DDBJ databases">
        <title>Acidophilic actinobacteria isolated from forest soil.</title>
        <authorList>
            <person name="Golinska P."/>
        </authorList>
    </citation>
    <scope>NUCLEOTIDE SEQUENCE [LARGE SCALE GENOMIC DNA]</scope>
    <source>
        <strain evidence="7 8">NL8</strain>
    </source>
</reference>
<comment type="caution">
    <text evidence="7">The sequence shown here is derived from an EMBL/GenBank/DDBJ whole genome shotgun (WGS) entry which is preliminary data.</text>
</comment>
<organism evidence="7 8">
    <name type="scientific">Catenulispora pinistramenti</name>
    <dbReference type="NCBI Taxonomy" id="2705254"/>
    <lineage>
        <taxon>Bacteria</taxon>
        <taxon>Bacillati</taxon>
        <taxon>Actinomycetota</taxon>
        <taxon>Actinomycetes</taxon>
        <taxon>Catenulisporales</taxon>
        <taxon>Catenulisporaceae</taxon>
        <taxon>Catenulispora</taxon>
    </lineage>
</organism>
<evidence type="ECO:0000256" key="2">
    <source>
        <dbReference type="ARBA" id="ARBA00022475"/>
    </source>
</evidence>
<dbReference type="Proteomes" id="UP000730482">
    <property type="component" value="Unassembled WGS sequence"/>
</dbReference>
<evidence type="ECO:0000256" key="5">
    <source>
        <dbReference type="ARBA" id="ARBA00023136"/>
    </source>
</evidence>
<dbReference type="EMBL" id="JAAFYZ010000183">
    <property type="protein sequence ID" value="MBS2552332.1"/>
    <property type="molecule type" value="Genomic_DNA"/>
</dbReference>
<feature type="transmembrane region" description="Helical" evidence="6">
    <location>
        <begin position="146"/>
        <end position="167"/>
    </location>
</feature>
<comment type="subcellular location">
    <subcellularLocation>
        <location evidence="1">Cell membrane</location>
        <topology evidence="1">Multi-pass membrane protein</topology>
    </subcellularLocation>
</comment>
<feature type="transmembrane region" description="Helical" evidence="6">
    <location>
        <begin position="35"/>
        <end position="63"/>
    </location>
</feature>